<evidence type="ECO:0008006" key="4">
    <source>
        <dbReference type="Google" id="ProtNLM"/>
    </source>
</evidence>
<evidence type="ECO:0000313" key="3">
    <source>
        <dbReference type="Proteomes" id="UP001054837"/>
    </source>
</evidence>
<gene>
    <name evidence="2" type="ORF">CDAR_378571</name>
</gene>
<accession>A0AAV4RZ27</accession>
<name>A0AAV4RZ27_9ARAC</name>
<evidence type="ECO:0000256" key="1">
    <source>
        <dbReference type="SAM" id="Phobius"/>
    </source>
</evidence>
<keyword evidence="1" id="KW-0812">Transmembrane</keyword>
<dbReference type="Proteomes" id="UP001054837">
    <property type="component" value="Unassembled WGS sequence"/>
</dbReference>
<dbReference type="EMBL" id="BPLQ01006772">
    <property type="protein sequence ID" value="GIY25098.1"/>
    <property type="molecule type" value="Genomic_DNA"/>
</dbReference>
<dbReference type="AlphaFoldDB" id="A0AAV4RZ27"/>
<keyword evidence="3" id="KW-1185">Reference proteome</keyword>
<keyword evidence="1" id="KW-1133">Transmembrane helix</keyword>
<sequence>MGDLPMKFYVLEFMNPQVMSAVPSLNGTVWRANLPAYPKRKANFANMKAVIAIFLFAMVIGAMSQAYNYGYNTYTPGARVSHYASSGGVPVVAAPGYAYNYGYGVHPYRWY</sequence>
<evidence type="ECO:0000313" key="2">
    <source>
        <dbReference type="EMBL" id="GIY25098.1"/>
    </source>
</evidence>
<comment type="caution">
    <text evidence="2">The sequence shown here is derived from an EMBL/GenBank/DDBJ whole genome shotgun (WGS) entry which is preliminary data.</text>
</comment>
<feature type="transmembrane region" description="Helical" evidence="1">
    <location>
        <begin position="49"/>
        <end position="67"/>
    </location>
</feature>
<proteinExistence type="predicted"/>
<organism evidence="2 3">
    <name type="scientific">Caerostris darwini</name>
    <dbReference type="NCBI Taxonomy" id="1538125"/>
    <lineage>
        <taxon>Eukaryota</taxon>
        <taxon>Metazoa</taxon>
        <taxon>Ecdysozoa</taxon>
        <taxon>Arthropoda</taxon>
        <taxon>Chelicerata</taxon>
        <taxon>Arachnida</taxon>
        <taxon>Araneae</taxon>
        <taxon>Araneomorphae</taxon>
        <taxon>Entelegynae</taxon>
        <taxon>Araneoidea</taxon>
        <taxon>Araneidae</taxon>
        <taxon>Caerostris</taxon>
    </lineage>
</organism>
<keyword evidence="1" id="KW-0472">Membrane</keyword>
<protein>
    <recommendedName>
        <fullName evidence="4">Transmembrane protein</fullName>
    </recommendedName>
</protein>
<reference evidence="2 3" key="1">
    <citation type="submission" date="2021-06" db="EMBL/GenBank/DDBJ databases">
        <title>Caerostris darwini draft genome.</title>
        <authorList>
            <person name="Kono N."/>
            <person name="Arakawa K."/>
        </authorList>
    </citation>
    <scope>NUCLEOTIDE SEQUENCE [LARGE SCALE GENOMIC DNA]</scope>
</reference>